<sequence>MHDEDEWQAVIDARAQEIETDPNPNPYERRRRIAAEFAAWAESHVPNGSTTTTSTDLGDLAHNITEDN</sequence>
<evidence type="ECO:0000313" key="2">
    <source>
        <dbReference type="EMBL" id="USQ78291.1"/>
    </source>
</evidence>
<reference evidence="2" key="1">
    <citation type="submission" date="2022-06" db="EMBL/GenBank/DDBJ databases">
        <title>Ornithinimicrobium HY1793.</title>
        <authorList>
            <person name="Huang Y."/>
        </authorList>
    </citation>
    <scope>NUCLEOTIDE SEQUENCE</scope>
    <source>
        <strain evidence="2">HY1793</strain>
    </source>
</reference>
<dbReference type="RefSeq" id="WP_252591089.1">
    <property type="nucleotide sequence ID" value="NZ_CP099489.1"/>
</dbReference>
<gene>
    <name evidence="2" type="ORF">NF556_11565</name>
</gene>
<protein>
    <submittedName>
        <fullName evidence="2">Uncharacterized protein</fullName>
    </submittedName>
</protein>
<feature type="region of interest" description="Disordered" evidence="1">
    <location>
        <begin position="44"/>
        <end position="68"/>
    </location>
</feature>
<dbReference type="EMBL" id="CP099489">
    <property type="protein sequence ID" value="USQ78291.1"/>
    <property type="molecule type" value="Genomic_DNA"/>
</dbReference>
<organism evidence="2 3">
    <name type="scientific">Ornithinimicrobium faecis</name>
    <dbReference type="NCBI Taxonomy" id="2934158"/>
    <lineage>
        <taxon>Bacteria</taxon>
        <taxon>Bacillati</taxon>
        <taxon>Actinomycetota</taxon>
        <taxon>Actinomycetes</taxon>
        <taxon>Micrococcales</taxon>
        <taxon>Ornithinimicrobiaceae</taxon>
        <taxon>Ornithinimicrobium</taxon>
    </lineage>
</organism>
<evidence type="ECO:0000313" key="3">
    <source>
        <dbReference type="Proteomes" id="UP001056455"/>
    </source>
</evidence>
<keyword evidence="3" id="KW-1185">Reference proteome</keyword>
<accession>A0ABY4YP03</accession>
<evidence type="ECO:0000256" key="1">
    <source>
        <dbReference type="SAM" id="MobiDB-lite"/>
    </source>
</evidence>
<name>A0ABY4YP03_9MICO</name>
<feature type="compositionally biased region" description="Low complexity" evidence="1">
    <location>
        <begin position="44"/>
        <end position="60"/>
    </location>
</feature>
<dbReference type="Proteomes" id="UP001056455">
    <property type="component" value="Chromosome"/>
</dbReference>
<proteinExistence type="predicted"/>